<keyword evidence="2" id="KW-0813">Transport</keyword>
<feature type="transmembrane region" description="Helical" evidence="10">
    <location>
        <begin position="940"/>
        <end position="958"/>
    </location>
</feature>
<feature type="compositionally biased region" description="Polar residues" evidence="9">
    <location>
        <begin position="351"/>
        <end position="360"/>
    </location>
</feature>
<dbReference type="PRINTS" id="PR01451">
    <property type="entry name" value="SKCHANNEL"/>
</dbReference>
<dbReference type="GO" id="GO:0005516">
    <property type="term" value="F:calmodulin binding"/>
    <property type="evidence" value="ECO:0007669"/>
    <property type="project" value="UniProtKB-KW"/>
</dbReference>
<dbReference type="Gene3D" id="1.10.287.70">
    <property type="match status" value="2"/>
</dbReference>
<feature type="compositionally biased region" description="Polar residues" evidence="9">
    <location>
        <begin position="1145"/>
        <end position="1164"/>
    </location>
</feature>
<dbReference type="PANTHER" id="PTHR10153">
    <property type="entry name" value="SMALL CONDUCTANCE CALCIUM-ACTIVATED POTASSIUM CHANNEL"/>
    <property type="match status" value="1"/>
</dbReference>
<evidence type="ECO:0000259" key="11">
    <source>
        <dbReference type="SMART" id="SM01053"/>
    </source>
</evidence>
<dbReference type="InterPro" id="IPR036122">
    <property type="entry name" value="CaM-bd_dom_sf"/>
</dbReference>
<feature type="compositionally biased region" description="Basic and acidic residues" evidence="9">
    <location>
        <begin position="40"/>
        <end position="51"/>
    </location>
</feature>
<keyword evidence="8 12" id="KW-0407">Ion channel</keyword>
<evidence type="ECO:0000256" key="9">
    <source>
        <dbReference type="SAM" id="MobiDB-lite"/>
    </source>
</evidence>
<proteinExistence type="evidence at transcript level"/>
<reference evidence="12" key="1">
    <citation type="submission" date="2018-02" db="EMBL/GenBank/DDBJ databases">
        <title>Hirudo verbana central nervous system transcriptome analysis of ion channel and receptor content.</title>
        <authorList>
            <person name="Northcutt A.J."/>
            <person name="Schulz D.J."/>
            <person name="Mesce K.A."/>
        </authorList>
    </citation>
    <scope>NUCLEOTIDE SEQUENCE</scope>
</reference>
<dbReference type="InterPro" id="IPR004178">
    <property type="entry name" value="CaM-bd_dom"/>
</dbReference>
<evidence type="ECO:0000313" key="12">
    <source>
        <dbReference type="EMBL" id="AWJ68217.1"/>
    </source>
</evidence>
<feature type="transmembrane region" description="Helical" evidence="10">
    <location>
        <begin position="734"/>
        <end position="758"/>
    </location>
</feature>
<feature type="region of interest" description="Disordered" evidence="9">
    <location>
        <begin position="633"/>
        <end position="713"/>
    </location>
</feature>
<feature type="transmembrane region" description="Helical" evidence="10">
    <location>
        <begin position="770"/>
        <end position="789"/>
    </location>
</feature>
<dbReference type="InterPro" id="IPR013099">
    <property type="entry name" value="K_chnl_dom"/>
</dbReference>
<dbReference type="SUPFAM" id="SSF81327">
    <property type="entry name" value="Small-conductance potassium channel"/>
    <property type="match status" value="1"/>
</dbReference>
<feature type="domain" description="Calmodulin-binding" evidence="11">
    <location>
        <begin position="1008"/>
        <end position="1084"/>
    </location>
</feature>
<protein>
    <submittedName>
        <fullName evidence="12">Putative small conductance calcium-activated potassium channel 1</fullName>
    </submittedName>
</protein>
<feature type="region of interest" description="Disordered" evidence="9">
    <location>
        <begin position="1"/>
        <end position="93"/>
    </location>
</feature>
<dbReference type="GO" id="GO:0016286">
    <property type="term" value="F:small conductance calcium-activated potassium channel activity"/>
    <property type="evidence" value="ECO:0007669"/>
    <property type="project" value="InterPro"/>
</dbReference>
<dbReference type="GO" id="GO:0016020">
    <property type="term" value="C:membrane"/>
    <property type="evidence" value="ECO:0007669"/>
    <property type="project" value="UniProtKB-SubCell"/>
</dbReference>
<sequence>MSEVCLKPNTSSSATKTSQDTKLSTVLSNSFDVGDGNSSETDRLLGNESKSKQFPKVSGSKKKTRNKFFPVRTFSGGEEQTLSRPKFPRHPEPTLNNLRSGFRPQSHPHLATQFISSNSFQTLPSLKFSPPPLFESGSAMETFLNEPCQPSSAIGETMNVPKRTTCNLSSLSATSLVRKDQTELLTDPDKQQLLFNRCHSDETGNKSVASPVSIQPLLFSTPAPSTSISASYQTSSLHQPGVDVQVKFSTENPLSEMSTQAGDQTTFSNFSFYSAIPSSVSNVLAPPTLTFSHASTKFSASTDYYFRQQSSSSSASSASRQPSAQQQARFVRQDAVTFSMPPPLFGPNYAAASQDSNNAGLQHAATTSSFNNSTNTSFSNNSSFNNSLCYDEDKTNNPSNVGHQPLSSKQRNHLFAAQHNKFNNNNVSIDFLKVRTENLKVPSRLGSSSSVCPNSAERVRRLSSSDVDMKDAGMMHKCCNPSNADNSGTGRVNKCSIRQHSTDITSAGNYQPSKLPGFPPDHSVYNMEGFHTNFPCCSPSLTCPHKTECNLCMNTVGGHLHSHPLDQQFHRLTPSWQHLQAPATKSTSNAAVNTVYSGIRATRSSENNNSISDIGVSYMKISGAIRPFKQLQKLSSMQQHNQSASSDNTAPSNVVAGVATITGTGGDGKEASGEGQGDKNGGQPISKKPQNNTETPLKKSSSTSSQQQPAKPNVEYRLGRRKILFEKRKRISDYALIFGMFGILVMVIETELTMAQVYTKESYHSKTVKLLISVSTIFLLGLILAYHAVEIQLFAVNNCIEDWRIAMTWQRIAQLIGELLVCSAHPFPGAFYFEWTTVQSNGKKITSREVPIDLFLSLPMFFRLYLICRGMLLHSKLFTDASSRSIGALNRITFNTRFVLKTLMTICPGTVLLVFMLSLWIIASWTLRACESYHNPNHKNFLNSMWLISVTFLSIGYGDIVPSTYCGRGIAVATGVMGSGCTALVVAVLARKLELSRAEKHVHNFMMDTQLTKRLKNSAANVLRETWFIYKHTKMAPEINTSKVRTHHRKFLQAIHSLRRVKTDQRKLNDNASTLVDMAKTQSNVYEVVVDMNSRQVKVEERQSNIEESLLQLQMKLERLPEVIAKRVLHLEHNRRFLPVDGQPSPGNQQRHQLHPSFQRQLAPSYSHPLAPSHLPSNEGIVSNNPTTTSNDTTVSRQLSSSSSPFPETSHCSTSAKPKLCFYGSFQSPSLSVDNSING</sequence>
<evidence type="ECO:0000256" key="10">
    <source>
        <dbReference type="SAM" id="Phobius"/>
    </source>
</evidence>
<feature type="transmembrane region" description="Helical" evidence="10">
    <location>
        <begin position="812"/>
        <end position="833"/>
    </location>
</feature>
<dbReference type="FunFam" id="1.10.287.70:FF:000027">
    <property type="entry name" value="Small conductance calcium-activated potassium channel, isoform O"/>
    <property type="match status" value="1"/>
</dbReference>
<feature type="compositionally biased region" description="Polar residues" evidence="9">
    <location>
        <begin position="633"/>
        <end position="652"/>
    </location>
</feature>
<keyword evidence="4" id="KW-0112">Calmodulin-binding</keyword>
<dbReference type="SUPFAM" id="SSF81324">
    <property type="entry name" value="Voltage-gated potassium channels"/>
    <property type="match status" value="1"/>
</dbReference>
<feature type="compositionally biased region" description="Low complexity" evidence="9">
    <location>
        <begin position="1183"/>
        <end position="1210"/>
    </location>
</feature>
<keyword evidence="6" id="KW-0406">Ion transport</keyword>
<dbReference type="EMBL" id="MG973364">
    <property type="protein sequence ID" value="AWJ68217.1"/>
    <property type="molecule type" value="mRNA"/>
</dbReference>
<evidence type="ECO:0000256" key="6">
    <source>
        <dbReference type="ARBA" id="ARBA00023065"/>
    </source>
</evidence>
<name>A0A2S1WM11_9ANNE</name>
<dbReference type="Pfam" id="PF03530">
    <property type="entry name" value="SK_channel"/>
    <property type="match status" value="1"/>
</dbReference>
<dbReference type="Pfam" id="PF07885">
    <property type="entry name" value="Ion_trans_2"/>
    <property type="match status" value="1"/>
</dbReference>
<evidence type="ECO:0000256" key="1">
    <source>
        <dbReference type="ARBA" id="ARBA00004141"/>
    </source>
</evidence>
<dbReference type="InterPro" id="IPR015449">
    <property type="entry name" value="K_chnl_Ca-activ_SK"/>
</dbReference>
<evidence type="ECO:0000256" key="4">
    <source>
        <dbReference type="ARBA" id="ARBA00022860"/>
    </source>
</evidence>
<evidence type="ECO:0000256" key="5">
    <source>
        <dbReference type="ARBA" id="ARBA00022989"/>
    </source>
</evidence>
<organism evidence="12">
    <name type="scientific">Hirudo verbana</name>
    <dbReference type="NCBI Taxonomy" id="311461"/>
    <lineage>
        <taxon>Eukaryota</taxon>
        <taxon>Metazoa</taxon>
        <taxon>Spiralia</taxon>
        <taxon>Lophotrochozoa</taxon>
        <taxon>Annelida</taxon>
        <taxon>Clitellata</taxon>
        <taxon>Hirudinea</taxon>
        <taxon>Hirudinida</taxon>
        <taxon>Hirudiniformes</taxon>
        <taxon>Hirudinidae</taxon>
        <taxon>Hirudo</taxon>
    </lineage>
</organism>
<evidence type="ECO:0000256" key="2">
    <source>
        <dbReference type="ARBA" id="ARBA00022448"/>
    </source>
</evidence>
<feature type="transmembrane region" description="Helical" evidence="10">
    <location>
        <begin position="854"/>
        <end position="872"/>
    </location>
</feature>
<evidence type="ECO:0000256" key="8">
    <source>
        <dbReference type="ARBA" id="ARBA00023303"/>
    </source>
</evidence>
<evidence type="ECO:0000256" key="7">
    <source>
        <dbReference type="ARBA" id="ARBA00023136"/>
    </source>
</evidence>
<feature type="region of interest" description="Disordered" evidence="9">
    <location>
        <begin position="347"/>
        <end position="374"/>
    </location>
</feature>
<evidence type="ECO:0000256" key="3">
    <source>
        <dbReference type="ARBA" id="ARBA00022692"/>
    </source>
</evidence>
<feature type="compositionally biased region" description="Polar residues" evidence="9">
    <location>
        <begin position="8"/>
        <end position="39"/>
    </location>
</feature>
<feature type="transmembrane region" description="Helical" evidence="10">
    <location>
        <begin position="970"/>
        <end position="990"/>
    </location>
</feature>
<feature type="compositionally biased region" description="Low complexity" evidence="9">
    <location>
        <begin position="693"/>
        <end position="712"/>
    </location>
</feature>
<keyword evidence="5 10" id="KW-1133">Transmembrane helix</keyword>
<keyword evidence="7 10" id="KW-0472">Membrane</keyword>
<comment type="subcellular location">
    <subcellularLocation>
        <location evidence="1">Membrane</location>
        <topology evidence="1">Multi-pass membrane protein</topology>
    </subcellularLocation>
</comment>
<accession>A0A2S1WM11</accession>
<dbReference type="AlphaFoldDB" id="A0A2S1WM11"/>
<keyword evidence="3 10" id="KW-0812">Transmembrane</keyword>
<dbReference type="FunFam" id="1.10.287.70:FF:000022">
    <property type="entry name" value="Small conductance calcium-activated potassium channel, isoform O"/>
    <property type="match status" value="1"/>
</dbReference>
<feature type="region of interest" description="Disordered" evidence="9">
    <location>
        <begin position="1138"/>
        <end position="1210"/>
    </location>
</feature>
<feature type="transmembrane region" description="Helical" evidence="10">
    <location>
        <begin position="903"/>
        <end position="928"/>
    </location>
</feature>
<dbReference type="Pfam" id="PF02888">
    <property type="entry name" value="CaMBD"/>
    <property type="match status" value="1"/>
</dbReference>
<dbReference type="SMART" id="SM01053">
    <property type="entry name" value="CaMBD"/>
    <property type="match status" value="1"/>
</dbReference>